<dbReference type="GO" id="GO:0009986">
    <property type="term" value="C:cell surface"/>
    <property type="evidence" value="ECO:0007669"/>
    <property type="project" value="UniProtKB-SubCell"/>
</dbReference>
<evidence type="ECO:0000313" key="18">
    <source>
        <dbReference type="Proteomes" id="UP000664940"/>
    </source>
</evidence>
<proteinExistence type="predicted"/>
<feature type="domain" description="C1q" evidence="16">
    <location>
        <begin position="172"/>
        <end position="307"/>
    </location>
</feature>
<evidence type="ECO:0000256" key="8">
    <source>
        <dbReference type="ARBA" id="ARBA00022859"/>
    </source>
</evidence>
<feature type="region of interest" description="Disordered" evidence="15">
    <location>
        <begin position="1"/>
        <end position="27"/>
    </location>
</feature>
<evidence type="ECO:0000256" key="11">
    <source>
        <dbReference type="ARBA" id="ARBA00023157"/>
    </source>
</evidence>
<protein>
    <recommendedName>
        <fullName evidence="3">Complement C1q subcomponent subunit A</fullName>
    </recommendedName>
</protein>
<keyword evidence="7" id="KW-0677">Repeat</keyword>
<evidence type="ECO:0000256" key="2">
    <source>
        <dbReference type="ARBA" id="ARBA00004613"/>
    </source>
</evidence>
<evidence type="ECO:0000256" key="10">
    <source>
        <dbReference type="ARBA" id="ARBA00023119"/>
    </source>
</evidence>
<dbReference type="GO" id="GO:0005576">
    <property type="term" value="C:extracellular region"/>
    <property type="evidence" value="ECO:0007669"/>
    <property type="project" value="UniProtKB-SubCell"/>
</dbReference>
<evidence type="ECO:0000256" key="9">
    <source>
        <dbReference type="ARBA" id="ARBA00022875"/>
    </source>
</evidence>
<dbReference type="SUPFAM" id="SSF49842">
    <property type="entry name" value="TNF-like"/>
    <property type="match status" value="1"/>
</dbReference>
<evidence type="ECO:0000259" key="16">
    <source>
        <dbReference type="PROSITE" id="PS50871"/>
    </source>
</evidence>
<keyword evidence="13" id="KW-0379">Hydroxylation</keyword>
<comment type="caution">
    <text evidence="17">The sequence shown here is derived from an EMBL/GenBank/DDBJ whole genome shotgun (WGS) entry which is preliminary data.</text>
</comment>
<keyword evidence="12" id="KW-0325">Glycoprotein</keyword>
<organism evidence="17 18">
    <name type="scientific">Phyllostomus discolor</name>
    <name type="common">pale spear-nosed bat</name>
    <dbReference type="NCBI Taxonomy" id="89673"/>
    <lineage>
        <taxon>Eukaryota</taxon>
        <taxon>Metazoa</taxon>
        <taxon>Chordata</taxon>
        <taxon>Craniata</taxon>
        <taxon>Vertebrata</taxon>
        <taxon>Euteleostomi</taxon>
        <taxon>Mammalia</taxon>
        <taxon>Eutheria</taxon>
        <taxon>Laurasiatheria</taxon>
        <taxon>Chiroptera</taxon>
        <taxon>Yangochiroptera</taxon>
        <taxon>Phyllostomidae</taxon>
        <taxon>Phyllostominae</taxon>
        <taxon>Phyllostomus</taxon>
    </lineage>
</organism>
<gene>
    <name evidence="17" type="ORF">HJG60_001766</name>
</gene>
<accession>A0A834AAM0</accession>
<dbReference type="PRINTS" id="PR00007">
    <property type="entry name" value="COMPLEMNTC1Q"/>
</dbReference>
<evidence type="ECO:0000256" key="15">
    <source>
        <dbReference type="SAM" id="MobiDB-lite"/>
    </source>
</evidence>
<keyword evidence="6" id="KW-0732">Signal</keyword>
<keyword evidence="4" id="KW-0964">Secreted</keyword>
<evidence type="ECO:0000256" key="12">
    <source>
        <dbReference type="ARBA" id="ARBA00023180"/>
    </source>
</evidence>
<dbReference type="GO" id="GO:0005581">
    <property type="term" value="C:collagen trimer"/>
    <property type="evidence" value="ECO:0007669"/>
    <property type="project" value="UniProtKB-KW"/>
</dbReference>
<evidence type="ECO:0000256" key="14">
    <source>
        <dbReference type="ARBA" id="ARBA00093497"/>
    </source>
</evidence>
<dbReference type="GO" id="GO:0045087">
    <property type="term" value="P:innate immune response"/>
    <property type="evidence" value="ECO:0007669"/>
    <property type="project" value="UniProtKB-KW"/>
</dbReference>
<evidence type="ECO:0000256" key="13">
    <source>
        <dbReference type="ARBA" id="ARBA00023278"/>
    </source>
</evidence>
<keyword evidence="11" id="KW-1015">Disulfide bond</keyword>
<dbReference type="Pfam" id="PF01391">
    <property type="entry name" value="Collagen"/>
    <property type="match status" value="1"/>
</dbReference>
<keyword evidence="9" id="KW-0180">Complement pathway</keyword>
<dbReference type="GO" id="GO:0006958">
    <property type="term" value="P:complement activation, classical pathway"/>
    <property type="evidence" value="ECO:0007669"/>
    <property type="project" value="UniProtKB-KW"/>
</dbReference>
<dbReference type="AlphaFoldDB" id="A0A834AAM0"/>
<dbReference type="PANTHER" id="PTHR15427:SF26">
    <property type="entry name" value="COMPLEMENT C1Q SUBCOMPONENT SUBUNIT A"/>
    <property type="match status" value="1"/>
</dbReference>
<dbReference type="SMART" id="SM00110">
    <property type="entry name" value="C1Q"/>
    <property type="match status" value="1"/>
</dbReference>
<dbReference type="Pfam" id="PF00386">
    <property type="entry name" value="C1q"/>
    <property type="match status" value="1"/>
</dbReference>
<dbReference type="InterPro" id="IPR008160">
    <property type="entry name" value="Collagen"/>
</dbReference>
<reference evidence="17 18" key="1">
    <citation type="journal article" date="2020" name="Nature">
        <title>Six reference-quality genomes reveal evolution of bat adaptations.</title>
        <authorList>
            <person name="Jebb D."/>
            <person name="Huang Z."/>
            <person name="Pippel M."/>
            <person name="Hughes G.M."/>
            <person name="Lavrichenko K."/>
            <person name="Devanna P."/>
            <person name="Winkler S."/>
            <person name="Jermiin L.S."/>
            <person name="Skirmuntt E.C."/>
            <person name="Katzourakis A."/>
            <person name="Burkitt-Gray L."/>
            <person name="Ray D.A."/>
            <person name="Sullivan K.A.M."/>
            <person name="Roscito J.G."/>
            <person name="Kirilenko B.M."/>
            <person name="Davalos L.M."/>
            <person name="Corthals A.P."/>
            <person name="Power M.L."/>
            <person name="Jones G."/>
            <person name="Ransome R.D."/>
            <person name="Dechmann D.K.N."/>
            <person name="Locatelli A.G."/>
            <person name="Puechmaille S.J."/>
            <person name="Fedrigo O."/>
            <person name="Jarvis E.D."/>
            <person name="Hiller M."/>
            <person name="Vernes S.C."/>
            <person name="Myers E.W."/>
            <person name="Teeling E.C."/>
        </authorList>
    </citation>
    <scope>NUCLEOTIDE SEQUENCE [LARGE SCALE GENOMIC DNA]</scope>
    <source>
        <strain evidence="17">Bat1K_MPI-CBG_1</strain>
    </source>
</reference>
<keyword evidence="8" id="KW-0391">Immunity</keyword>
<evidence type="ECO:0000256" key="7">
    <source>
        <dbReference type="ARBA" id="ARBA00022737"/>
    </source>
</evidence>
<dbReference type="Gene3D" id="2.60.120.40">
    <property type="match status" value="1"/>
</dbReference>
<keyword evidence="5" id="KW-0399">Innate immunity</keyword>
<evidence type="ECO:0000256" key="6">
    <source>
        <dbReference type="ARBA" id="ARBA00022729"/>
    </source>
</evidence>
<evidence type="ECO:0000256" key="4">
    <source>
        <dbReference type="ARBA" id="ARBA00022525"/>
    </source>
</evidence>
<comment type="subunit">
    <text evidence="14">Core component of the complement C1 complex, a calcium-dependent complex composed of 1 molecule of the C1Q subcomplex, 2 molecules of C1R and 2 molecules of C1S. The C1Q subcomplex is composed 18 subunits: 3 chains of C1QA, C1QB, and C1QC trimerize to form 6 collagen-like triple helices connected to six globular ligand-recognition modules (C1q domain). Interacts with CR1 (via Sushi 24 and Sushi 25 domains). Interacts (via C-terminus) with CD33; this interaction activates CD33 inhibitory motifs.</text>
</comment>
<dbReference type="InterPro" id="IPR050392">
    <property type="entry name" value="Collagen/C1q_domain"/>
</dbReference>
<evidence type="ECO:0000256" key="1">
    <source>
        <dbReference type="ARBA" id="ARBA00004241"/>
    </source>
</evidence>
<name>A0A834AAM0_9CHIR</name>
<keyword evidence="10" id="KW-0176">Collagen</keyword>
<dbReference type="FunFam" id="2.60.120.40:FF:000001">
    <property type="entry name" value="Complement C1q B chain"/>
    <property type="match status" value="1"/>
</dbReference>
<evidence type="ECO:0000313" key="17">
    <source>
        <dbReference type="EMBL" id="KAF6107747.1"/>
    </source>
</evidence>
<evidence type="ECO:0000256" key="3">
    <source>
        <dbReference type="ARBA" id="ARBA00013456"/>
    </source>
</evidence>
<dbReference type="EMBL" id="JABVXQ010000005">
    <property type="protein sequence ID" value="KAF6107747.1"/>
    <property type="molecule type" value="Genomic_DNA"/>
</dbReference>
<dbReference type="InterPro" id="IPR008983">
    <property type="entry name" value="Tumour_necrosis_fac-like_dom"/>
</dbReference>
<sequence length="307" mass="32470">MSRVSLRPVGQCQGQVRRRRRGSGRGCETWPLAGISLRGVPQRPLGGQQEHPVELTTQGSGIMEAPWGWLVVGVLAMALASTLAQDVCQAPNGQNGAAGRPGRPGRPGLKGERGEPGAPGIRTGIRGLKGDEGDPGPPGSPGKMGYPGPSGPLGAPGIPGDRGIKGNPGDINDQPRPAFSAIRRNPPMGGNVVIFDMVITNEEGRYQSNSGKFVCAVPGYYYFTFQVVSKWDICLSIMSSRRGLTQRSLGFCDTNSKGMFQVVSGGTVLQLQNGDQVWIEKDPVKGRIYQGPEADSVFSGFLIFPSA</sequence>
<dbReference type="InterPro" id="IPR001073">
    <property type="entry name" value="C1q_dom"/>
</dbReference>
<evidence type="ECO:0000256" key="5">
    <source>
        <dbReference type="ARBA" id="ARBA00022588"/>
    </source>
</evidence>
<feature type="region of interest" description="Disordered" evidence="15">
    <location>
        <begin position="91"/>
        <end position="176"/>
    </location>
</feature>
<dbReference type="PANTHER" id="PTHR15427">
    <property type="entry name" value="EMILIN ELASTIN MICROFIBRIL INTERFACE-LOCATED PROTEIN ELASTIN MICROFIBRIL INTERFACER"/>
    <property type="match status" value="1"/>
</dbReference>
<comment type="subcellular location">
    <subcellularLocation>
        <location evidence="1">Cell surface</location>
    </subcellularLocation>
    <subcellularLocation>
        <location evidence="2">Secreted</location>
    </subcellularLocation>
</comment>
<dbReference type="Proteomes" id="UP000664940">
    <property type="component" value="Unassembled WGS sequence"/>
</dbReference>
<dbReference type="PROSITE" id="PS50871">
    <property type="entry name" value="C1Q"/>
    <property type="match status" value="1"/>
</dbReference>